<organism evidence="1 2">
    <name type="scientific">Mikania micrantha</name>
    <name type="common">bitter vine</name>
    <dbReference type="NCBI Taxonomy" id="192012"/>
    <lineage>
        <taxon>Eukaryota</taxon>
        <taxon>Viridiplantae</taxon>
        <taxon>Streptophyta</taxon>
        <taxon>Embryophyta</taxon>
        <taxon>Tracheophyta</taxon>
        <taxon>Spermatophyta</taxon>
        <taxon>Magnoliopsida</taxon>
        <taxon>eudicotyledons</taxon>
        <taxon>Gunneridae</taxon>
        <taxon>Pentapetalae</taxon>
        <taxon>asterids</taxon>
        <taxon>campanulids</taxon>
        <taxon>Asterales</taxon>
        <taxon>Asteraceae</taxon>
        <taxon>Asteroideae</taxon>
        <taxon>Heliantheae alliance</taxon>
        <taxon>Eupatorieae</taxon>
        <taxon>Mikania</taxon>
    </lineage>
</organism>
<dbReference type="EMBL" id="SZYD01000001">
    <property type="protein sequence ID" value="KAD7477195.1"/>
    <property type="molecule type" value="Genomic_DNA"/>
</dbReference>
<gene>
    <name evidence="1" type="ORF">E3N88_00331</name>
</gene>
<name>A0A5N6PXR0_9ASTR</name>
<sequence>MTASRVNERYAKLSIRSGIVTRWIDPSVGENVLEFSGEKGVNLERTLGVMIGWCKVEAVCWIEETMKEQRVVVGLVWDNDCRFKGWIGWYERCEESFPQKVVIDSWCERFYEETHALRIQHEGEKGEITTLISRFGRERPRKTQRDDRC</sequence>
<comment type="caution">
    <text evidence="1">The sequence shown here is derived from an EMBL/GenBank/DDBJ whole genome shotgun (WGS) entry which is preliminary data.</text>
</comment>
<proteinExistence type="predicted"/>
<accession>A0A5N6PXR0</accession>
<reference evidence="1 2" key="1">
    <citation type="submission" date="2019-05" db="EMBL/GenBank/DDBJ databases">
        <title>Mikania micrantha, genome provides insights into the molecular mechanism of rapid growth.</title>
        <authorList>
            <person name="Liu B."/>
        </authorList>
    </citation>
    <scope>NUCLEOTIDE SEQUENCE [LARGE SCALE GENOMIC DNA]</scope>
    <source>
        <strain evidence="1">NLD-2019</strain>
        <tissue evidence="1">Leaf</tissue>
    </source>
</reference>
<dbReference type="Proteomes" id="UP000326396">
    <property type="component" value="Linkage Group LG1"/>
</dbReference>
<keyword evidence="2" id="KW-1185">Reference proteome</keyword>
<evidence type="ECO:0000313" key="1">
    <source>
        <dbReference type="EMBL" id="KAD7477195.1"/>
    </source>
</evidence>
<dbReference type="AlphaFoldDB" id="A0A5N6PXR0"/>
<protein>
    <submittedName>
        <fullName evidence="1">Uncharacterized protein</fullName>
    </submittedName>
</protein>
<evidence type="ECO:0000313" key="2">
    <source>
        <dbReference type="Proteomes" id="UP000326396"/>
    </source>
</evidence>